<evidence type="ECO:0000313" key="3">
    <source>
        <dbReference type="Proteomes" id="UP000199354"/>
    </source>
</evidence>
<protein>
    <submittedName>
        <fullName evidence="2">L-ascorbate metabolism protein UlaG, beta-lactamase superfamily</fullName>
    </submittedName>
</protein>
<dbReference type="RefSeq" id="WP_091144381.1">
    <property type="nucleotide sequence ID" value="NZ_FMVF01000011.1"/>
</dbReference>
<dbReference type="Gene3D" id="3.60.15.10">
    <property type="entry name" value="Ribonuclease Z/Hydroxyacylglutathione hydrolase-like"/>
    <property type="match status" value="1"/>
</dbReference>
<dbReference type="PIRSF" id="PIRSF038896">
    <property type="entry name" value="NAPE-PLD"/>
    <property type="match status" value="1"/>
</dbReference>
<dbReference type="GO" id="GO:0005737">
    <property type="term" value="C:cytoplasm"/>
    <property type="evidence" value="ECO:0007669"/>
    <property type="project" value="TreeGrafter"/>
</dbReference>
<sequence>MYLLLLLALLALAVYLFMQQPVFGKLPTGARLNRIEQSPNFRDGSFQNLHLTPALAEGETMFKVMKKFFFDQKIRNKPSDSLPSKKIDLTTLSPTENIIVWFGHSSYFMQLDGKKFLVDPVLSGSASPIKITTKSYLGADVYTVEDFPEIDFLLITHDHYDHLDYETIKALRPKVKKAIMGLGVGAHFEHWGYDAGVLVEKDWYETVDLGDGFQITLTPTRHFSGRTFKRNTSLWTSFVLQTPSQKMYLGGDSGYDTHFAEIGEKYGPFDLAILECGQYNESWKYIHMLPHEIVPAAEDLKAKALMPVHWGKFSLANHPWDEPIKRVSDYAKQQNLPLLTPMIGEKIDLDVVKTFDGWWKEVR</sequence>
<evidence type="ECO:0000259" key="1">
    <source>
        <dbReference type="Pfam" id="PF12706"/>
    </source>
</evidence>
<dbReference type="OrthoDB" id="9805728at2"/>
<dbReference type="InterPro" id="IPR001279">
    <property type="entry name" value="Metallo-B-lactamas"/>
</dbReference>
<dbReference type="SUPFAM" id="SSF56281">
    <property type="entry name" value="Metallo-hydrolase/oxidoreductase"/>
    <property type="match status" value="1"/>
</dbReference>
<dbReference type="STRING" id="490189.SAMN02927903_02475"/>
<dbReference type="AlphaFoldDB" id="A0A1G5J0E1"/>
<proteinExistence type="predicted"/>
<organism evidence="2 3">
    <name type="scientific">Flavobacterium caeni</name>
    <dbReference type="NCBI Taxonomy" id="490189"/>
    <lineage>
        <taxon>Bacteria</taxon>
        <taxon>Pseudomonadati</taxon>
        <taxon>Bacteroidota</taxon>
        <taxon>Flavobacteriia</taxon>
        <taxon>Flavobacteriales</taxon>
        <taxon>Flavobacteriaceae</taxon>
        <taxon>Flavobacterium</taxon>
    </lineage>
</organism>
<dbReference type="GO" id="GO:0070290">
    <property type="term" value="F:N-acylphosphatidylethanolamine-specific phospholipase D activity"/>
    <property type="evidence" value="ECO:0007669"/>
    <property type="project" value="InterPro"/>
</dbReference>
<keyword evidence="3" id="KW-1185">Reference proteome</keyword>
<dbReference type="PANTHER" id="PTHR15032">
    <property type="entry name" value="N-ACYL-PHOSPHATIDYLETHANOLAMINE-HYDROLYZING PHOSPHOLIPASE D"/>
    <property type="match status" value="1"/>
</dbReference>
<feature type="domain" description="Metallo-beta-lactamase" evidence="1">
    <location>
        <begin position="116"/>
        <end position="310"/>
    </location>
</feature>
<dbReference type="EMBL" id="FMVF01000011">
    <property type="protein sequence ID" value="SCY81148.1"/>
    <property type="molecule type" value="Genomic_DNA"/>
</dbReference>
<dbReference type="PANTHER" id="PTHR15032:SF4">
    <property type="entry name" value="N-ACYL-PHOSPHATIDYLETHANOLAMINE-HYDROLYZING PHOSPHOLIPASE D"/>
    <property type="match status" value="1"/>
</dbReference>
<dbReference type="InterPro" id="IPR036866">
    <property type="entry name" value="RibonucZ/Hydroxyglut_hydro"/>
</dbReference>
<dbReference type="Pfam" id="PF12706">
    <property type="entry name" value="Lactamase_B_2"/>
    <property type="match status" value="1"/>
</dbReference>
<evidence type="ECO:0000313" key="2">
    <source>
        <dbReference type="EMBL" id="SCY81148.1"/>
    </source>
</evidence>
<gene>
    <name evidence="2" type="ORF">SAMN02927903_02475</name>
</gene>
<dbReference type="InterPro" id="IPR024884">
    <property type="entry name" value="NAPE-PLD"/>
</dbReference>
<accession>A0A1G5J0E1</accession>
<dbReference type="Proteomes" id="UP000199354">
    <property type="component" value="Unassembled WGS sequence"/>
</dbReference>
<name>A0A1G5J0E1_9FLAO</name>
<reference evidence="2 3" key="1">
    <citation type="submission" date="2016-10" db="EMBL/GenBank/DDBJ databases">
        <authorList>
            <person name="de Groot N.N."/>
        </authorList>
    </citation>
    <scope>NUCLEOTIDE SEQUENCE [LARGE SCALE GENOMIC DNA]</scope>
    <source>
        <strain evidence="2 3">CGMCC 1.7031</strain>
    </source>
</reference>
<dbReference type="GO" id="GO:0008270">
    <property type="term" value="F:zinc ion binding"/>
    <property type="evidence" value="ECO:0007669"/>
    <property type="project" value="InterPro"/>
</dbReference>